<dbReference type="AlphaFoldDB" id="A0A183M1C6"/>
<organism evidence="1 2">
    <name type="scientific">Schistosoma margrebowiei</name>
    <dbReference type="NCBI Taxonomy" id="48269"/>
    <lineage>
        <taxon>Eukaryota</taxon>
        <taxon>Metazoa</taxon>
        <taxon>Spiralia</taxon>
        <taxon>Lophotrochozoa</taxon>
        <taxon>Platyhelminthes</taxon>
        <taxon>Trematoda</taxon>
        <taxon>Digenea</taxon>
        <taxon>Strigeidida</taxon>
        <taxon>Schistosomatoidea</taxon>
        <taxon>Schistosomatidae</taxon>
        <taxon>Schistosoma</taxon>
    </lineage>
</organism>
<name>A0A183M1C6_9TREM</name>
<keyword evidence="2" id="KW-1185">Reference proteome</keyword>
<gene>
    <name evidence="1" type="ORF">SMRZ_LOCUS9851</name>
</gene>
<dbReference type="STRING" id="48269.A0A183M1C6"/>
<reference evidence="1 2" key="1">
    <citation type="submission" date="2018-11" db="EMBL/GenBank/DDBJ databases">
        <authorList>
            <consortium name="Pathogen Informatics"/>
        </authorList>
    </citation>
    <scope>NUCLEOTIDE SEQUENCE [LARGE SCALE GENOMIC DNA]</scope>
    <source>
        <strain evidence="1 2">Zambia</strain>
    </source>
</reference>
<sequence length="205" mass="23495">MNNYSQYEVKKWEQECRKLVKFSIVYRLRQHIPEAAVTSGLVEFASTPRATSSYSENAIPPTKPRRMFRKFLFLSLISISSFIGLVYVSETIRNELISYYPPSKDILHVVENSIGGWYTGQKAEEPVVPVGDFPLPPKRTSESISQVNSVATSEPVIIEKKKHSLPTVEEVKDMIEKRDHVPVMNVDFCKFLRCLASFSAFKYYC</sequence>
<dbReference type="Proteomes" id="UP000277204">
    <property type="component" value="Unassembled WGS sequence"/>
</dbReference>
<proteinExistence type="predicted"/>
<evidence type="ECO:0000313" key="2">
    <source>
        <dbReference type="Proteomes" id="UP000277204"/>
    </source>
</evidence>
<dbReference type="EMBL" id="UZAI01004835">
    <property type="protein sequence ID" value="VDO87996.1"/>
    <property type="molecule type" value="Genomic_DNA"/>
</dbReference>
<protein>
    <submittedName>
        <fullName evidence="1">Uncharacterized protein</fullName>
    </submittedName>
</protein>
<evidence type="ECO:0000313" key="1">
    <source>
        <dbReference type="EMBL" id="VDO87996.1"/>
    </source>
</evidence>
<accession>A0A183M1C6</accession>